<dbReference type="InterPro" id="IPR025139">
    <property type="entry name" value="DUF4062"/>
</dbReference>
<sequence>MKTKYQIFVSSTFEDLKGERDQVTKAILEMGHIPVGMEMFSAGDEEQWNIIARTICEVDYYVVIVAHRYGSMVAGKSYTEKEYDYAKKMGKPTLGFVIDSQASWPAAKMESDPIAIASLGRFKDKVKSKMVNFWKNSEDLHGKVSIALMKQFTANPQVGWVRASPDVSGELAAELTRLSKENSDLRISLEQAKVNSQTEQDREYSEVMRVLEGNRIQFSIFFKGGSAFEVSPEDVSMAHVFDITAPELIIEKSSEGMSKYWALMYNFDDARNVRDNWPVASNTTRMMIADFVALELFEPSNRVHAPTDEKEYWTLSEFGKGVLAFRRKLKLIAKAASHSERVGRELSNGGELPVAKKVAAPVAKKAAAPVAKKAAAP</sequence>
<evidence type="ECO:0000313" key="2">
    <source>
        <dbReference type="EMBL" id="MCW1887831.1"/>
    </source>
</evidence>
<keyword evidence="3" id="KW-1185">Reference proteome</keyword>
<evidence type="ECO:0000313" key="3">
    <source>
        <dbReference type="Proteomes" id="UP001207930"/>
    </source>
</evidence>
<organism evidence="2 3">
    <name type="scientific">Luteolibacter flavescens</name>
    <dbReference type="NCBI Taxonomy" id="1859460"/>
    <lineage>
        <taxon>Bacteria</taxon>
        <taxon>Pseudomonadati</taxon>
        <taxon>Verrucomicrobiota</taxon>
        <taxon>Verrucomicrobiia</taxon>
        <taxon>Verrucomicrobiales</taxon>
        <taxon>Verrucomicrobiaceae</taxon>
        <taxon>Luteolibacter</taxon>
    </lineage>
</organism>
<dbReference type="EMBL" id="JAPDDS010000024">
    <property type="protein sequence ID" value="MCW1887831.1"/>
    <property type="molecule type" value="Genomic_DNA"/>
</dbReference>
<proteinExistence type="predicted"/>
<dbReference type="RefSeq" id="WP_264503787.1">
    <property type="nucleotide sequence ID" value="NZ_JAPDDS010000024.1"/>
</dbReference>
<dbReference type="Proteomes" id="UP001207930">
    <property type="component" value="Unassembled WGS sequence"/>
</dbReference>
<evidence type="ECO:0000259" key="1">
    <source>
        <dbReference type="Pfam" id="PF13271"/>
    </source>
</evidence>
<reference evidence="2 3" key="1">
    <citation type="submission" date="2022-10" db="EMBL/GenBank/DDBJ databases">
        <title>Luteolibacter flavescens strain MCCC 1K03193, whole genome shotgun sequencing project.</title>
        <authorList>
            <person name="Zhao G."/>
            <person name="Shen L."/>
        </authorList>
    </citation>
    <scope>NUCLEOTIDE SEQUENCE [LARGE SCALE GENOMIC DNA]</scope>
    <source>
        <strain evidence="2 3">MCCC 1K03193</strain>
    </source>
</reference>
<feature type="non-terminal residue" evidence="2">
    <location>
        <position position="377"/>
    </location>
</feature>
<dbReference type="Pfam" id="PF13271">
    <property type="entry name" value="DUF4062"/>
    <property type="match status" value="1"/>
</dbReference>
<accession>A0ABT3FW69</accession>
<comment type="caution">
    <text evidence="2">The sequence shown here is derived from an EMBL/GenBank/DDBJ whole genome shotgun (WGS) entry which is preliminary data.</text>
</comment>
<feature type="domain" description="DUF4062" evidence="1">
    <location>
        <begin position="6"/>
        <end position="86"/>
    </location>
</feature>
<name>A0ABT3FW69_9BACT</name>
<protein>
    <submittedName>
        <fullName evidence="2">DUF4062 domain-containing protein</fullName>
    </submittedName>
</protein>
<gene>
    <name evidence="2" type="ORF">OKA04_24040</name>
</gene>